<name>A0ACC2EDR6_DIPCM</name>
<proteinExistence type="predicted"/>
<evidence type="ECO:0000313" key="1">
    <source>
        <dbReference type="EMBL" id="KAJ7564452.1"/>
    </source>
</evidence>
<evidence type="ECO:0000313" key="2">
    <source>
        <dbReference type="Proteomes" id="UP001162992"/>
    </source>
</evidence>
<comment type="caution">
    <text evidence="1">The sequence shown here is derived from an EMBL/GenBank/DDBJ whole genome shotgun (WGS) entry which is preliminary data.</text>
</comment>
<protein>
    <submittedName>
        <fullName evidence="1">Uncharacterized protein</fullName>
    </submittedName>
</protein>
<organism evidence="1 2">
    <name type="scientific">Diphasiastrum complanatum</name>
    <name type="common">Issler's clubmoss</name>
    <name type="synonym">Lycopodium complanatum</name>
    <dbReference type="NCBI Taxonomy" id="34168"/>
    <lineage>
        <taxon>Eukaryota</taxon>
        <taxon>Viridiplantae</taxon>
        <taxon>Streptophyta</taxon>
        <taxon>Embryophyta</taxon>
        <taxon>Tracheophyta</taxon>
        <taxon>Lycopodiopsida</taxon>
        <taxon>Lycopodiales</taxon>
        <taxon>Lycopodiaceae</taxon>
        <taxon>Lycopodioideae</taxon>
        <taxon>Diphasiastrum</taxon>
    </lineage>
</organism>
<dbReference type="EMBL" id="CM055093">
    <property type="protein sequence ID" value="KAJ7564452.1"/>
    <property type="molecule type" value="Genomic_DNA"/>
</dbReference>
<gene>
    <name evidence="1" type="ORF">O6H91_02G018000</name>
</gene>
<accession>A0ACC2EDR6</accession>
<reference evidence="2" key="1">
    <citation type="journal article" date="2024" name="Proc. Natl. Acad. Sci. U.S.A.">
        <title>Extraordinary preservation of gene collinearity over three hundred million years revealed in homosporous lycophytes.</title>
        <authorList>
            <person name="Li C."/>
            <person name="Wickell D."/>
            <person name="Kuo L.Y."/>
            <person name="Chen X."/>
            <person name="Nie B."/>
            <person name="Liao X."/>
            <person name="Peng D."/>
            <person name="Ji J."/>
            <person name="Jenkins J."/>
            <person name="Williams M."/>
            <person name="Shu S."/>
            <person name="Plott C."/>
            <person name="Barry K."/>
            <person name="Rajasekar S."/>
            <person name="Grimwood J."/>
            <person name="Han X."/>
            <person name="Sun S."/>
            <person name="Hou Z."/>
            <person name="He W."/>
            <person name="Dai G."/>
            <person name="Sun C."/>
            <person name="Schmutz J."/>
            <person name="Leebens-Mack J.H."/>
            <person name="Li F.W."/>
            <person name="Wang L."/>
        </authorList>
    </citation>
    <scope>NUCLEOTIDE SEQUENCE [LARGE SCALE GENOMIC DNA]</scope>
    <source>
        <strain evidence="2">cv. PW_Plant_1</strain>
    </source>
</reference>
<keyword evidence="2" id="KW-1185">Reference proteome</keyword>
<dbReference type="Proteomes" id="UP001162992">
    <property type="component" value="Chromosome 2"/>
</dbReference>
<sequence>MNPSNRAASREEEQREKPPSHDEATGRSMLHHTQDYPPCPQIPVDDHSPSAPPISSWGANFTGSPSSATLHPHNHQVDFKTLGHPDKSSSEQIRVVAGPEGAGVEQKADTVTGSEDSASAQRTGVGMQASEQGANEGHTAPVPEGTAAGKKPLDNIFKNLNMWGKKAKDVTGNVWSHCTWGIHGISKKARSHVPMSLLKTGPSMTDTARGRLTQGAKVLKEGGFEKVFKQLFDTMPNEQLKKSYACYLSTSTGPIVGTLYISTAKFAFCSDRPLQNNPSDQQASTYYKVAIPLERVKAVMPSANKDKPAEKYIQTVSVDDQEFWFMGFVNYNKGLKNMQEAIYPPLPCA</sequence>